<reference evidence="8" key="2">
    <citation type="submission" date="2010-01" db="EMBL/GenBank/DDBJ databases">
        <title>The complete genome of Conexibacter woesei DSM 14684.</title>
        <authorList>
            <consortium name="US DOE Joint Genome Institute (JGI-PGF)"/>
            <person name="Lucas S."/>
            <person name="Copeland A."/>
            <person name="Lapidus A."/>
            <person name="Glavina del Rio T."/>
            <person name="Dalin E."/>
            <person name="Tice H."/>
            <person name="Bruce D."/>
            <person name="Goodwin L."/>
            <person name="Pitluck S."/>
            <person name="Kyrpides N."/>
            <person name="Mavromatis K."/>
            <person name="Ivanova N."/>
            <person name="Mikhailova N."/>
            <person name="Chertkov O."/>
            <person name="Brettin T."/>
            <person name="Detter J.C."/>
            <person name="Han C."/>
            <person name="Larimer F."/>
            <person name="Land M."/>
            <person name="Hauser L."/>
            <person name="Markowitz V."/>
            <person name="Cheng J.-F."/>
            <person name="Hugenholtz P."/>
            <person name="Woyke T."/>
            <person name="Wu D."/>
            <person name="Pukall R."/>
            <person name="Steenblock K."/>
            <person name="Schneider S."/>
            <person name="Klenk H.-P."/>
            <person name="Eisen J.A."/>
        </authorList>
    </citation>
    <scope>NUCLEOTIDE SEQUENCE [LARGE SCALE GENOMIC DNA]</scope>
    <source>
        <strain evidence="8">DSM 14684 / CIP 108061 / JCM 11494 / NBRC 100937 / ID131577</strain>
    </source>
</reference>
<gene>
    <name evidence="7" type="ordered locus">Cwoe_2064</name>
</gene>
<dbReference type="InterPro" id="IPR002155">
    <property type="entry name" value="Thiolase"/>
</dbReference>
<dbReference type="InterPro" id="IPR020613">
    <property type="entry name" value="Thiolase_CS"/>
</dbReference>
<reference evidence="7 8" key="1">
    <citation type="journal article" date="2010" name="Stand. Genomic Sci.">
        <title>Complete genome sequence of Conexibacter woesei type strain (ID131577).</title>
        <authorList>
            <person name="Pukall R."/>
            <person name="Lapidus A."/>
            <person name="Glavina Del Rio T."/>
            <person name="Copeland A."/>
            <person name="Tice H."/>
            <person name="Cheng J.-F."/>
            <person name="Lucas S."/>
            <person name="Chen F."/>
            <person name="Nolan M."/>
            <person name="Bruce D."/>
            <person name="Goodwin L."/>
            <person name="Pitluck S."/>
            <person name="Mavromatis K."/>
            <person name="Ivanova N."/>
            <person name="Ovchinnikova G."/>
            <person name="Pati A."/>
            <person name="Chen A."/>
            <person name="Palaniappan K."/>
            <person name="Land M."/>
            <person name="Hauser L."/>
            <person name="Chang Y.-J."/>
            <person name="Jeffries C.D."/>
            <person name="Chain P."/>
            <person name="Meincke L."/>
            <person name="Sims D."/>
            <person name="Brettin T."/>
            <person name="Detter J.C."/>
            <person name="Rohde M."/>
            <person name="Goeker M."/>
            <person name="Bristow J."/>
            <person name="Eisen J.A."/>
            <person name="Markowitz V."/>
            <person name="Kyrpides N.C."/>
            <person name="Klenk H.-P."/>
            <person name="Hugenholtz P."/>
        </authorList>
    </citation>
    <scope>NUCLEOTIDE SEQUENCE [LARGE SCALE GENOMIC DNA]</scope>
    <source>
        <strain evidence="8">DSM 14684 / CIP 108061 / JCM 11494 / NBRC 100937 / ID131577</strain>
    </source>
</reference>
<feature type="active site" description="Proton acceptor" evidence="4">
    <location>
        <position position="380"/>
    </location>
</feature>
<dbReference type="PROSITE" id="PS50862">
    <property type="entry name" value="AA_TRNA_LIGASE_II"/>
    <property type="match status" value="1"/>
</dbReference>
<keyword evidence="3 5" id="KW-0012">Acyltransferase</keyword>
<dbReference type="InterPro" id="IPR020616">
    <property type="entry name" value="Thiolase_N"/>
</dbReference>
<dbReference type="Pfam" id="PF00108">
    <property type="entry name" value="Thiolase_N"/>
    <property type="match status" value="1"/>
</dbReference>
<dbReference type="EMBL" id="CP001854">
    <property type="protein sequence ID" value="ADB50490.1"/>
    <property type="molecule type" value="Genomic_DNA"/>
</dbReference>
<dbReference type="Gene3D" id="3.40.47.10">
    <property type="match status" value="1"/>
</dbReference>
<dbReference type="PIRSF" id="PIRSF000429">
    <property type="entry name" value="Ac-CoA_Ac_transf"/>
    <property type="match status" value="1"/>
</dbReference>
<evidence type="ECO:0000313" key="7">
    <source>
        <dbReference type="EMBL" id="ADB50490.1"/>
    </source>
</evidence>
<dbReference type="HOGENOM" id="CLU_031026_2_3_11"/>
<dbReference type="NCBIfam" id="TIGR01930">
    <property type="entry name" value="AcCoA-C-Actrans"/>
    <property type="match status" value="1"/>
</dbReference>
<dbReference type="GO" id="GO:0003988">
    <property type="term" value="F:acetyl-CoA C-acyltransferase activity"/>
    <property type="evidence" value="ECO:0007669"/>
    <property type="project" value="UniProtKB-EC"/>
</dbReference>
<organism evidence="7 8">
    <name type="scientific">Conexibacter woesei (strain DSM 14684 / CCUG 47730 / CIP 108061 / JCM 11494 / NBRC 100937 / ID131577)</name>
    <dbReference type="NCBI Taxonomy" id="469383"/>
    <lineage>
        <taxon>Bacteria</taxon>
        <taxon>Bacillati</taxon>
        <taxon>Actinomycetota</taxon>
        <taxon>Thermoleophilia</taxon>
        <taxon>Solirubrobacterales</taxon>
        <taxon>Conexibacteraceae</taxon>
        <taxon>Conexibacter</taxon>
    </lineage>
</organism>
<keyword evidence="2 5" id="KW-0808">Transferase</keyword>
<feature type="active site" description="Proton acceptor" evidence="4">
    <location>
        <position position="350"/>
    </location>
</feature>
<dbReference type="CDD" id="cd00751">
    <property type="entry name" value="thiolase"/>
    <property type="match status" value="1"/>
</dbReference>
<feature type="active site" description="Acyl-thioester intermediate" evidence="4">
    <location>
        <position position="91"/>
    </location>
</feature>
<dbReference type="InterPro" id="IPR020617">
    <property type="entry name" value="Thiolase_C"/>
</dbReference>
<sequence>MSAAYVVDVARTPFARGKAGGALAGVHPVSLLAGCLRSLVDRVGLDPAEIDDAYVGCVSQVGEQSLNVGRAAVLAAGLPEQLPATTIDRQCGSSMQALAFAVHAIGAGAADVVLVGGVESMSRVPLWSSTLGADPYGPEVARRHPGGLIEQGIAAELTAVRWGIERAELDAYARESHSRARRAWDDGVLDAQVTPLEASDGTRVARDETVRAAAELERLDELRPAFRNEEAQARFPQIDWRVTAGSSSPLTDGAAAALIVSERALRSLGLTPLARVHATAVAAEHPIDRMLMAVVPATLRVLERAGLSLEEIDAFEVNEAFACVPLAWQRELGVDAERLNPLGGAIAYGHPLGASGVRLLGSAIAALRQRDGRYGLQVICEAGGMANATIIERMS</sequence>
<comment type="similarity">
    <text evidence="1 5">Belongs to the thiolase-like superfamily. Thiolase family.</text>
</comment>
<dbReference type="EC" id="2.3.1.16" evidence="7"/>
<evidence type="ECO:0000256" key="5">
    <source>
        <dbReference type="RuleBase" id="RU003557"/>
    </source>
</evidence>
<dbReference type="STRING" id="469383.Cwoe_2064"/>
<name>D3F4B8_CONWI</name>
<dbReference type="InterPro" id="IPR016039">
    <property type="entry name" value="Thiolase-like"/>
</dbReference>
<dbReference type="Proteomes" id="UP000008229">
    <property type="component" value="Chromosome"/>
</dbReference>
<evidence type="ECO:0000313" key="8">
    <source>
        <dbReference type="Proteomes" id="UP000008229"/>
    </source>
</evidence>
<keyword evidence="8" id="KW-1185">Reference proteome</keyword>
<dbReference type="PANTHER" id="PTHR43365:SF1">
    <property type="entry name" value="ACETYL-COA C-ACYLTRANSFERASE"/>
    <property type="match status" value="1"/>
</dbReference>
<evidence type="ECO:0000256" key="4">
    <source>
        <dbReference type="PIRSR" id="PIRSR000429-1"/>
    </source>
</evidence>
<dbReference type="PANTHER" id="PTHR43365">
    <property type="entry name" value="BLR7806 PROTEIN"/>
    <property type="match status" value="1"/>
</dbReference>
<evidence type="ECO:0000256" key="1">
    <source>
        <dbReference type="ARBA" id="ARBA00010982"/>
    </source>
</evidence>
<dbReference type="Pfam" id="PF02803">
    <property type="entry name" value="Thiolase_C"/>
    <property type="match status" value="1"/>
</dbReference>
<dbReference type="InterPro" id="IPR006195">
    <property type="entry name" value="aa-tRNA-synth_II"/>
</dbReference>
<feature type="domain" description="Aminoacyl-transfer RNA synthetases class-II family profile" evidence="6">
    <location>
        <begin position="136"/>
        <end position="395"/>
    </location>
</feature>
<evidence type="ECO:0000256" key="2">
    <source>
        <dbReference type="ARBA" id="ARBA00022679"/>
    </source>
</evidence>
<dbReference type="RefSeq" id="WP_012933541.1">
    <property type="nucleotide sequence ID" value="NC_013739.1"/>
</dbReference>
<evidence type="ECO:0000256" key="3">
    <source>
        <dbReference type="ARBA" id="ARBA00023315"/>
    </source>
</evidence>
<dbReference type="eggNOG" id="COG0183">
    <property type="taxonomic scope" value="Bacteria"/>
</dbReference>
<protein>
    <submittedName>
        <fullName evidence="7">Acetyl-CoA acetyltransferase</fullName>
        <ecNumber evidence="7">2.3.1.16</ecNumber>
    </submittedName>
</protein>
<proteinExistence type="inferred from homology"/>
<dbReference type="KEGG" id="cwo:Cwoe_2064"/>
<dbReference type="SUPFAM" id="SSF53901">
    <property type="entry name" value="Thiolase-like"/>
    <property type="match status" value="2"/>
</dbReference>
<dbReference type="PROSITE" id="PS00737">
    <property type="entry name" value="THIOLASE_2"/>
    <property type="match status" value="1"/>
</dbReference>
<dbReference type="AlphaFoldDB" id="D3F4B8"/>
<dbReference type="OrthoDB" id="3204099at2"/>
<evidence type="ECO:0000259" key="6">
    <source>
        <dbReference type="PROSITE" id="PS50862"/>
    </source>
</evidence>
<accession>D3F4B8</accession>